<dbReference type="Gene3D" id="1.10.1670.40">
    <property type="match status" value="1"/>
</dbReference>
<dbReference type="InterPro" id="IPR051912">
    <property type="entry name" value="Alkylbase_DNA_Glycosylase/TA"/>
</dbReference>
<evidence type="ECO:0000313" key="6">
    <source>
        <dbReference type="EMBL" id="WND03054.1"/>
    </source>
</evidence>
<dbReference type="GO" id="GO:0032993">
    <property type="term" value="C:protein-DNA complex"/>
    <property type="evidence" value="ECO:0007669"/>
    <property type="project" value="TreeGrafter"/>
</dbReference>
<comment type="catalytic activity">
    <reaction evidence="1">
        <text>Hydrolysis of alkylated DNA, releasing 3-methyladenine, 3-methylguanine, 7-methylguanine and 7-methyladenine.</text>
        <dbReference type="EC" id="3.2.2.21"/>
    </reaction>
</comment>
<name>A0AA52H9L9_9PROT</name>
<evidence type="ECO:0000256" key="2">
    <source>
        <dbReference type="ARBA" id="ARBA00012000"/>
    </source>
</evidence>
<proteinExistence type="predicted"/>
<dbReference type="SUPFAM" id="SSF48150">
    <property type="entry name" value="DNA-glycosylase"/>
    <property type="match status" value="1"/>
</dbReference>
<dbReference type="PANTHER" id="PTHR43003">
    <property type="entry name" value="DNA-3-METHYLADENINE GLYCOSYLASE"/>
    <property type="match status" value="1"/>
</dbReference>
<keyword evidence="7" id="KW-1185">Reference proteome</keyword>
<evidence type="ECO:0000256" key="3">
    <source>
        <dbReference type="ARBA" id="ARBA00022763"/>
    </source>
</evidence>
<evidence type="ECO:0000256" key="1">
    <source>
        <dbReference type="ARBA" id="ARBA00000086"/>
    </source>
</evidence>
<dbReference type="SMART" id="SM00478">
    <property type="entry name" value="ENDO3c"/>
    <property type="match status" value="1"/>
</dbReference>
<dbReference type="InterPro" id="IPR003265">
    <property type="entry name" value="HhH-GPD_domain"/>
</dbReference>
<dbReference type="Proteomes" id="UP001268683">
    <property type="component" value="Chromosome"/>
</dbReference>
<keyword evidence="3" id="KW-0227">DNA damage</keyword>
<gene>
    <name evidence="6" type="ORF">QGN29_01580</name>
</gene>
<dbReference type="GO" id="GO:0043916">
    <property type="term" value="F:DNA-7-methylguanine glycosylase activity"/>
    <property type="evidence" value="ECO:0007669"/>
    <property type="project" value="TreeGrafter"/>
</dbReference>
<dbReference type="GO" id="GO:0032131">
    <property type="term" value="F:alkylated DNA binding"/>
    <property type="evidence" value="ECO:0007669"/>
    <property type="project" value="TreeGrafter"/>
</dbReference>
<dbReference type="GO" id="GO:0006285">
    <property type="term" value="P:base-excision repair, AP site formation"/>
    <property type="evidence" value="ECO:0007669"/>
    <property type="project" value="TreeGrafter"/>
</dbReference>
<protein>
    <recommendedName>
        <fullName evidence="2">DNA-3-methyladenine glycosylase II</fullName>
        <ecNumber evidence="2">3.2.2.21</ecNumber>
    </recommendedName>
</protein>
<dbReference type="Gene3D" id="1.10.340.30">
    <property type="entry name" value="Hypothetical protein, domain 2"/>
    <property type="match status" value="1"/>
</dbReference>
<sequence>MTSSYALTTEAVKSMLDHLATTCPHIKSALELVDYPKERRADVGYPYLMRIISGQQLSVKAAASIWQRVELLLDGDVTPENYLSKSDESLRAAGFSFQKIKYGRSLSEAVRRGDLDPHGMDSMRDDEILKSITAVKGFGRWSAEMYMMFSLGRENVWPVGDLAVRKGVGRILGIDEPTEKEMDKLGERWQPYRSAVALLCWHYYSNAPF</sequence>
<evidence type="ECO:0000313" key="7">
    <source>
        <dbReference type="Proteomes" id="UP001268683"/>
    </source>
</evidence>
<dbReference type="CDD" id="cd00056">
    <property type="entry name" value="ENDO3c"/>
    <property type="match status" value="1"/>
</dbReference>
<evidence type="ECO:0000259" key="5">
    <source>
        <dbReference type="SMART" id="SM00478"/>
    </source>
</evidence>
<dbReference type="GO" id="GO:0008725">
    <property type="term" value="F:DNA-3-methyladenine glycosylase activity"/>
    <property type="evidence" value="ECO:0007669"/>
    <property type="project" value="TreeGrafter"/>
</dbReference>
<dbReference type="KEGG" id="tmk:QGN29_01580"/>
<dbReference type="EC" id="3.2.2.21" evidence="2"/>
<dbReference type="GO" id="GO:0005737">
    <property type="term" value="C:cytoplasm"/>
    <property type="evidence" value="ECO:0007669"/>
    <property type="project" value="TreeGrafter"/>
</dbReference>
<dbReference type="EMBL" id="CP123872">
    <property type="protein sequence ID" value="WND03054.1"/>
    <property type="molecule type" value="Genomic_DNA"/>
</dbReference>
<evidence type="ECO:0000256" key="4">
    <source>
        <dbReference type="ARBA" id="ARBA00023204"/>
    </source>
</evidence>
<dbReference type="RefSeq" id="WP_310798903.1">
    <property type="nucleotide sequence ID" value="NZ_CP123872.1"/>
</dbReference>
<dbReference type="PANTHER" id="PTHR43003:SF5">
    <property type="entry name" value="DNA-3-METHYLADENINE GLYCOSYLASE"/>
    <property type="match status" value="1"/>
</dbReference>
<dbReference type="AlphaFoldDB" id="A0AA52H9L9"/>
<organism evidence="6 7">
    <name type="scientific">Temperatibacter marinus</name>
    <dbReference type="NCBI Taxonomy" id="1456591"/>
    <lineage>
        <taxon>Bacteria</taxon>
        <taxon>Pseudomonadati</taxon>
        <taxon>Pseudomonadota</taxon>
        <taxon>Alphaproteobacteria</taxon>
        <taxon>Kordiimonadales</taxon>
        <taxon>Temperatibacteraceae</taxon>
        <taxon>Temperatibacter</taxon>
    </lineage>
</organism>
<dbReference type="InterPro" id="IPR011257">
    <property type="entry name" value="DNA_glycosylase"/>
</dbReference>
<keyword evidence="4" id="KW-0234">DNA repair</keyword>
<reference evidence="6" key="1">
    <citation type="submission" date="2023-04" db="EMBL/GenBank/DDBJ databases">
        <title>Complete genome sequence of Temperatibacter marinus.</title>
        <authorList>
            <person name="Rong J.-C."/>
            <person name="Yi M.-L."/>
            <person name="Zhao Q."/>
        </authorList>
    </citation>
    <scope>NUCLEOTIDE SEQUENCE</scope>
    <source>
        <strain evidence="6">NBRC 110045</strain>
    </source>
</reference>
<accession>A0AA52H9L9</accession>
<dbReference type="Pfam" id="PF00730">
    <property type="entry name" value="HhH-GPD"/>
    <property type="match status" value="1"/>
</dbReference>
<feature type="domain" description="HhH-GPD" evidence="5">
    <location>
        <begin position="53"/>
        <end position="205"/>
    </location>
</feature>
<dbReference type="GO" id="GO:0006307">
    <property type="term" value="P:DNA alkylation repair"/>
    <property type="evidence" value="ECO:0007669"/>
    <property type="project" value="TreeGrafter"/>
</dbReference>